<dbReference type="EMBL" id="MU858337">
    <property type="protein sequence ID" value="KAK4206920.1"/>
    <property type="molecule type" value="Genomic_DNA"/>
</dbReference>
<accession>A0AAN7B3J2</accession>
<proteinExistence type="predicted"/>
<dbReference type="AlphaFoldDB" id="A0AAN7B3J2"/>
<reference evidence="1" key="2">
    <citation type="submission" date="2023-05" db="EMBL/GenBank/DDBJ databases">
        <authorList>
            <consortium name="Lawrence Berkeley National Laboratory"/>
            <person name="Steindorff A."/>
            <person name="Hensen N."/>
            <person name="Bonometti L."/>
            <person name="Westerberg I."/>
            <person name="Brannstrom I.O."/>
            <person name="Guillou S."/>
            <person name="Cros-Aarteil S."/>
            <person name="Calhoun S."/>
            <person name="Haridas S."/>
            <person name="Kuo A."/>
            <person name="Mondo S."/>
            <person name="Pangilinan J."/>
            <person name="Riley R."/>
            <person name="Labutti K."/>
            <person name="Andreopoulos B."/>
            <person name="Lipzen A."/>
            <person name="Chen C."/>
            <person name="Yanf M."/>
            <person name="Daum C."/>
            <person name="Ng V."/>
            <person name="Clum A."/>
            <person name="Ohm R."/>
            <person name="Martin F."/>
            <person name="Silar P."/>
            <person name="Natvig D."/>
            <person name="Lalanne C."/>
            <person name="Gautier V."/>
            <person name="Ament-Velasquez S.L."/>
            <person name="Kruys A."/>
            <person name="Hutchinson M.I."/>
            <person name="Powell A.J."/>
            <person name="Barry K."/>
            <person name="Miller A.N."/>
            <person name="Grigoriev I.V."/>
            <person name="Debuchy R."/>
            <person name="Gladieux P."/>
            <person name="Thoren M.H."/>
            <person name="Johannesson H."/>
        </authorList>
    </citation>
    <scope>NUCLEOTIDE SEQUENCE</scope>
    <source>
        <strain evidence="1">PSN293</strain>
    </source>
</reference>
<dbReference type="PANTHER" id="PTHR14187">
    <property type="entry name" value="ALPHA KINASE/ELONGATION FACTOR 2 KINASE"/>
    <property type="match status" value="1"/>
</dbReference>
<reference evidence="1" key="1">
    <citation type="journal article" date="2023" name="Mol. Phylogenet. Evol.">
        <title>Genome-scale phylogeny and comparative genomics of the fungal order Sordariales.</title>
        <authorList>
            <person name="Hensen N."/>
            <person name="Bonometti L."/>
            <person name="Westerberg I."/>
            <person name="Brannstrom I.O."/>
            <person name="Guillou S."/>
            <person name="Cros-Aarteil S."/>
            <person name="Calhoun S."/>
            <person name="Haridas S."/>
            <person name="Kuo A."/>
            <person name="Mondo S."/>
            <person name="Pangilinan J."/>
            <person name="Riley R."/>
            <person name="LaButti K."/>
            <person name="Andreopoulos B."/>
            <person name="Lipzen A."/>
            <person name="Chen C."/>
            <person name="Yan M."/>
            <person name="Daum C."/>
            <person name="Ng V."/>
            <person name="Clum A."/>
            <person name="Steindorff A."/>
            <person name="Ohm R.A."/>
            <person name="Martin F."/>
            <person name="Silar P."/>
            <person name="Natvig D.O."/>
            <person name="Lalanne C."/>
            <person name="Gautier V."/>
            <person name="Ament-Velasquez S.L."/>
            <person name="Kruys A."/>
            <person name="Hutchinson M.I."/>
            <person name="Powell A.J."/>
            <person name="Barry K."/>
            <person name="Miller A.N."/>
            <person name="Grigoriev I.V."/>
            <person name="Debuchy R."/>
            <person name="Gladieux P."/>
            <person name="Hiltunen Thoren M."/>
            <person name="Johannesson H."/>
        </authorList>
    </citation>
    <scope>NUCLEOTIDE SEQUENCE</scope>
    <source>
        <strain evidence="1">PSN293</strain>
    </source>
</reference>
<evidence type="ECO:0008006" key="3">
    <source>
        <dbReference type="Google" id="ProtNLM"/>
    </source>
</evidence>
<dbReference type="CDD" id="cd10170">
    <property type="entry name" value="ASKHA_NBD_HSP70"/>
    <property type="match status" value="1"/>
</dbReference>
<sequence>MPPSPPAATGTQPQVGSGSRLIVAIDFGTTNTGLAWMEISSSSTTTAAPAGHAVRVFEDWPRSQTVKVPSVISYTPTTTGTKQWGHDIADGSEVLRWTKLELRSQSREVELERLLDTVRSLPFSTSLLREGGGGDSLGVNVPVHLGLAPLDIIADFLKKVARCWHDARLKDTQRLLQNVTLDLVVTHPGVWPYESVNQTVQAVCRAFSKSVFPTVRSISLCTEPEACALYTALTASAVDGCRLHNGDCFIVCDAGGGTVRVCQESGPCWHQVSTDDLTNIGHGPMLVTTWPVKIVLDYLGKQIGQVRAKSATLDLTHIFMSGGFADSPHLFSRVKEWARMRNIQVEKGDDCWGAVVRGAVLKGAGTGSTPLVPVKFCPRSFGISVTPEHRDYDRNFPVETRILWLVRRGDYIPDQGLIETSHDVYCCWSGGSISSGRQTRVEFVATAVNEPLPRSTLELSATDERIVLAAKFNDIPREAREKVARSSQRFLGPHHSEAIVRVELRVEGSGTQITLRSNGKVLDKRATNL</sequence>
<organism evidence="1 2">
    <name type="scientific">Rhypophila decipiens</name>
    <dbReference type="NCBI Taxonomy" id="261697"/>
    <lineage>
        <taxon>Eukaryota</taxon>
        <taxon>Fungi</taxon>
        <taxon>Dikarya</taxon>
        <taxon>Ascomycota</taxon>
        <taxon>Pezizomycotina</taxon>
        <taxon>Sordariomycetes</taxon>
        <taxon>Sordariomycetidae</taxon>
        <taxon>Sordariales</taxon>
        <taxon>Naviculisporaceae</taxon>
        <taxon>Rhypophila</taxon>
    </lineage>
</organism>
<gene>
    <name evidence="1" type="ORF">QBC37DRAFT_406681</name>
</gene>
<dbReference type="PANTHER" id="PTHR14187:SF82">
    <property type="entry name" value="FAMILY CHAPERONE, PUTATIVE (AFU_ORTHOLOGUE AFUA_7G08575)-RELATED"/>
    <property type="match status" value="1"/>
</dbReference>
<dbReference type="SUPFAM" id="SSF53067">
    <property type="entry name" value="Actin-like ATPase domain"/>
    <property type="match status" value="2"/>
</dbReference>
<keyword evidence="2" id="KW-1185">Reference proteome</keyword>
<protein>
    <recommendedName>
        <fullName evidence="3">Actin-like ATPase domain-containing protein</fullName>
    </recommendedName>
</protein>
<dbReference type="Proteomes" id="UP001301769">
    <property type="component" value="Unassembled WGS sequence"/>
</dbReference>
<comment type="caution">
    <text evidence="1">The sequence shown here is derived from an EMBL/GenBank/DDBJ whole genome shotgun (WGS) entry which is preliminary data.</text>
</comment>
<evidence type="ECO:0000313" key="1">
    <source>
        <dbReference type="EMBL" id="KAK4206920.1"/>
    </source>
</evidence>
<dbReference type="InterPro" id="IPR043129">
    <property type="entry name" value="ATPase_NBD"/>
</dbReference>
<evidence type="ECO:0000313" key="2">
    <source>
        <dbReference type="Proteomes" id="UP001301769"/>
    </source>
</evidence>
<name>A0AAN7B3J2_9PEZI</name>
<dbReference type="Gene3D" id="3.30.420.40">
    <property type="match status" value="1"/>
</dbReference>